<dbReference type="Gene3D" id="3.30.300.20">
    <property type="match status" value="1"/>
</dbReference>
<comment type="caution">
    <text evidence="3">The sequence shown here is derived from an EMBL/GenBank/DDBJ whole genome shotgun (WGS) entry which is preliminary data.</text>
</comment>
<dbReference type="GO" id="GO:0043024">
    <property type="term" value="F:ribosomal small subunit binding"/>
    <property type="evidence" value="ECO:0007669"/>
    <property type="project" value="TreeGrafter"/>
</dbReference>
<evidence type="ECO:0000256" key="2">
    <source>
        <dbReference type="HAMAP-Rule" id="MF_00003"/>
    </source>
</evidence>
<comment type="subunit">
    <text evidence="2">Monomer. Binds 30S ribosomal subunits, but not 50S ribosomal subunits or 70S ribosomes.</text>
</comment>
<dbReference type="PROSITE" id="PS01319">
    <property type="entry name" value="RBFA"/>
    <property type="match status" value="1"/>
</dbReference>
<evidence type="ECO:0000313" key="4">
    <source>
        <dbReference type="Proteomes" id="UP000672602"/>
    </source>
</evidence>
<dbReference type="NCBIfam" id="NF001802">
    <property type="entry name" value="PRK00521.2-5"/>
    <property type="match status" value="1"/>
</dbReference>
<dbReference type="InterPro" id="IPR000238">
    <property type="entry name" value="RbfA"/>
</dbReference>
<dbReference type="AlphaFoldDB" id="A0A8J7SPL4"/>
<dbReference type="InterPro" id="IPR023799">
    <property type="entry name" value="RbfA_dom_sf"/>
</dbReference>
<dbReference type="RefSeq" id="WP_210683295.1">
    <property type="nucleotide sequence ID" value="NZ_JAGMWN010000010.1"/>
</dbReference>
<gene>
    <name evidence="2 3" type="primary">rbfA</name>
    <name evidence="3" type="ORF">KAJ83_16935</name>
</gene>
<dbReference type="Proteomes" id="UP000672602">
    <property type="component" value="Unassembled WGS sequence"/>
</dbReference>
<comment type="similarity">
    <text evidence="2">Belongs to the RbfA family.</text>
</comment>
<dbReference type="NCBIfam" id="TIGR00082">
    <property type="entry name" value="rbfA"/>
    <property type="match status" value="1"/>
</dbReference>
<keyword evidence="2" id="KW-0963">Cytoplasm</keyword>
<evidence type="ECO:0000256" key="1">
    <source>
        <dbReference type="ARBA" id="ARBA00022517"/>
    </source>
</evidence>
<keyword evidence="4" id="KW-1185">Reference proteome</keyword>
<reference evidence="3" key="1">
    <citation type="submission" date="2021-04" db="EMBL/GenBank/DDBJ databases">
        <authorList>
            <person name="Zhang D.-C."/>
        </authorList>
    </citation>
    <scope>NUCLEOTIDE SEQUENCE</scope>
    <source>
        <strain evidence="3">CGMCC 1.15697</strain>
    </source>
</reference>
<comment type="subcellular location">
    <subcellularLocation>
        <location evidence="2">Cytoplasm</location>
    </subcellularLocation>
</comment>
<evidence type="ECO:0000313" key="3">
    <source>
        <dbReference type="EMBL" id="MBP5858708.1"/>
    </source>
</evidence>
<dbReference type="EMBL" id="JAGMWN010000010">
    <property type="protein sequence ID" value="MBP5858708.1"/>
    <property type="molecule type" value="Genomic_DNA"/>
</dbReference>
<dbReference type="Pfam" id="PF02033">
    <property type="entry name" value="RBFA"/>
    <property type="match status" value="1"/>
</dbReference>
<dbReference type="GO" id="GO:0005829">
    <property type="term" value="C:cytosol"/>
    <property type="evidence" value="ECO:0007669"/>
    <property type="project" value="TreeGrafter"/>
</dbReference>
<accession>A0A8J7SPL4</accession>
<comment type="function">
    <text evidence="2">One of several proteins that assist in the late maturation steps of the functional core of the 30S ribosomal subunit. Associates with free 30S ribosomal subunits (but not with 30S subunits that are part of 70S ribosomes or polysomes). Required for efficient processing of 16S rRNA. May interact with the 5'-terminal helix region of 16S rRNA.</text>
</comment>
<dbReference type="SUPFAM" id="SSF89919">
    <property type="entry name" value="Ribosome-binding factor A, RbfA"/>
    <property type="match status" value="1"/>
</dbReference>
<protein>
    <recommendedName>
        <fullName evidence="2">Ribosome-binding factor A</fullName>
    </recommendedName>
</protein>
<keyword evidence="1 2" id="KW-0690">Ribosome biogenesis</keyword>
<dbReference type="InterPro" id="IPR020053">
    <property type="entry name" value="Ribosome-bd_factorA_CS"/>
</dbReference>
<dbReference type="PANTHER" id="PTHR33515:SF1">
    <property type="entry name" value="RIBOSOME-BINDING FACTOR A, CHLOROPLASTIC-RELATED"/>
    <property type="match status" value="1"/>
</dbReference>
<name>A0A8J7SPL4_9PROT</name>
<dbReference type="PANTHER" id="PTHR33515">
    <property type="entry name" value="RIBOSOME-BINDING FACTOR A, CHLOROPLASTIC-RELATED"/>
    <property type="match status" value="1"/>
</dbReference>
<proteinExistence type="inferred from homology"/>
<sequence length="140" mass="15434">MTARAPSQRQLRVGEEVRHALAQVMQRGELRDPALAGVSVTVSEVRVSPDLKNATCFVTPLGASAGREEVAEDEVVRALQRAAAFLRGQVAREVRLKFTPALRFRVDDSFDEAARIDELLKRPEVARDLEGGTPPDDDRD</sequence>
<dbReference type="GO" id="GO:0030490">
    <property type="term" value="P:maturation of SSU-rRNA"/>
    <property type="evidence" value="ECO:0007669"/>
    <property type="project" value="UniProtKB-UniRule"/>
</dbReference>
<dbReference type="InterPro" id="IPR015946">
    <property type="entry name" value="KH_dom-like_a/b"/>
</dbReference>
<dbReference type="HAMAP" id="MF_00003">
    <property type="entry name" value="RbfA"/>
    <property type="match status" value="1"/>
</dbReference>
<organism evidence="3 4">
    <name type="scientific">Marivibrio halodurans</name>
    <dbReference type="NCBI Taxonomy" id="2039722"/>
    <lineage>
        <taxon>Bacteria</taxon>
        <taxon>Pseudomonadati</taxon>
        <taxon>Pseudomonadota</taxon>
        <taxon>Alphaproteobacteria</taxon>
        <taxon>Rhodospirillales</taxon>
        <taxon>Rhodospirillaceae</taxon>
        <taxon>Marivibrio</taxon>
    </lineage>
</organism>